<dbReference type="Pfam" id="PF00668">
    <property type="entry name" value="Condensation"/>
    <property type="match status" value="1"/>
</dbReference>
<name>A0A2S9I3A3_9GAMM</name>
<dbReference type="InterPro" id="IPR023213">
    <property type="entry name" value="CAT-like_dom_sf"/>
</dbReference>
<dbReference type="SUPFAM" id="SSF52777">
    <property type="entry name" value="CoA-dependent acyltransferases"/>
    <property type="match status" value="1"/>
</dbReference>
<evidence type="ECO:0000313" key="3">
    <source>
        <dbReference type="EMBL" id="PRD12287.1"/>
    </source>
</evidence>
<feature type="region of interest" description="Disordered" evidence="1">
    <location>
        <begin position="1"/>
        <end position="20"/>
    </location>
</feature>
<dbReference type="InterPro" id="IPR001242">
    <property type="entry name" value="Condensation_dom"/>
</dbReference>
<dbReference type="Gene3D" id="3.30.559.10">
    <property type="entry name" value="Chloramphenicol acetyltransferase-like domain"/>
    <property type="match status" value="1"/>
</dbReference>
<proteinExistence type="predicted"/>
<dbReference type="GO" id="GO:0003824">
    <property type="term" value="F:catalytic activity"/>
    <property type="evidence" value="ECO:0007669"/>
    <property type="project" value="InterPro"/>
</dbReference>
<evidence type="ECO:0000259" key="2">
    <source>
        <dbReference type="Pfam" id="PF00668"/>
    </source>
</evidence>
<feature type="compositionally biased region" description="Low complexity" evidence="1">
    <location>
        <begin position="8"/>
        <end position="20"/>
    </location>
</feature>
<reference evidence="3 4" key="1">
    <citation type="submission" date="2017-10" db="EMBL/GenBank/DDBJ databases">
        <title>Draft genome of two endophytic bacteria isolated from 'guarana' Paullinia cupana (Mart.) Ducke.</title>
        <authorList>
            <person name="Siqueira K.A."/>
            <person name="Liotti R.G."/>
            <person name="Mendes T.A."/>
            <person name="Soares M.A."/>
        </authorList>
    </citation>
    <scope>NUCLEOTIDE SEQUENCE [LARGE SCALE GENOMIC DNA]</scope>
    <source>
        <strain evidence="3 4">342</strain>
    </source>
</reference>
<keyword evidence="4" id="KW-1185">Reference proteome</keyword>
<feature type="domain" description="Condensation" evidence="2">
    <location>
        <begin position="49"/>
        <end position="133"/>
    </location>
</feature>
<dbReference type="RefSeq" id="WP_146114228.1">
    <property type="nucleotide sequence ID" value="NZ_PDET01000092.1"/>
</dbReference>
<gene>
    <name evidence="3" type="ORF">CQW29_27375</name>
</gene>
<evidence type="ECO:0000256" key="1">
    <source>
        <dbReference type="SAM" id="MobiDB-lite"/>
    </source>
</evidence>
<dbReference type="EMBL" id="PDET01000092">
    <property type="protein sequence ID" value="PRD12287.1"/>
    <property type="molecule type" value="Genomic_DNA"/>
</dbReference>
<dbReference type="Proteomes" id="UP000239181">
    <property type="component" value="Unassembled WGS sequence"/>
</dbReference>
<comment type="caution">
    <text evidence="3">The sequence shown here is derived from an EMBL/GenBank/DDBJ whole genome shotgun (WGS) entry which is preliminary data.</text>
</comment>
<protein>
    <recommendedName>
        <fullName evidence="2">Condensation domain-containing protein</fullName>
    </recommendedName>
</protein>
<feature type="non-terminal residue" evidence="3">
    <location>
        <position position="142"/>
    </location>
</feature>
<evidence type="ECO:0000313" key="4">
    <source>
        <dbReference type="Proteomes" id="UP000239181"/>
    </source>
</evidence>
<dbReference type="OrthoDB" id="9757559at2"/>
<dbReference type="AlphaFoldDB" id="A0A2S9I3A3"/>
<accession>A0A2S9I3A3</accession>
<sequence>MTTSDVRPGPAAPSATLSPAARRLLEQRLRGLTGARDDGPVRISPRPDRIPLSPAQQRLYFLDRLDPGAATYLLPAAWRFTGPLDLPALRAAVTDLTARHEQLRAVFPEHEGLPYQRILPPDPACLDLVDATGPAGADQEGR</sequence>
<feature type="region of interest" description="Disordered" evidence="1">
    <location>
        <begin position="30"/>
        <end position="49"/>
    </location>
</feature>
<organism evidence="3 4">
    <name type="scientific">Pantoea coffeiphila</name>
    <dbReference type="NCBI Taxonomy" id="1465635"/>
    <lineage>
        <taxon>Bacteria</taxon>
        <taxon>Pseudomonadati</taxon>
        <taxon>Pseudomonadota</taxon>
        <taxon>Gammaproteobacteria</taxon>
        <taxon>Enterobacterales</taxon>
        <taxon>Erwiniaceae</taxon>
        <taxon>Pantoea</taxon>
    </lineage>
</organism>